<feature type="region of interest" description="Disordered" evidence="1">
    <location>
        <begin position="23"/>
        <end position="43"/>
    </location>
</feature>
<dbReference type="GO" id="GO:0032259">
    <property type="term" value="P:methylation"/>
    <property type="evidence" value="ECO:0007669"/>
    <property type="project" value="UniProtKB-KW"/>
</dbReference>
<keyword evidence="2" id="KW-0808">Transferase</keyword>
<evidence type="ECO:0000313" key="2">
    <source>
        <dbReference type="EMBL" id="RPA72311.1"/>
    </source>
</evidence>
<gene>
    <name evidence="2" type="ORF">BJ508DRAFT_419535</name>
</gene>
<dbReference type="AlphaFoldDB" id="A0A3N4HJF1"/>
<proteinExistence type="predicted"/>
<keyword evidence="2" id="KW-0489">Methyltransferase</keyword>
<dbReference type="CDD" id="cd02440">
    <property type="entry name" value="AdoMet_MTases"/>
    <property type="match status" value="1"/>
</dbReference>
<keyword evidence="3" id="KW-1185">Reference proteome</keyword>
<dbReference type="Gene3D" id="3.40.50.150">
    <property type="entry name" value="Vaccinia Virus protein VP39"/>
    <property type="match status" value="1"/>
</dbReference>
<sequence>MPAQETVHTVPEEHLDIEVEPQLEIGDDDNASLSSRETFDSDTTSLTSSVFNFVYENGRRYTSQRSRGAKSAEYMLPNDDTEQERLDITHHMYNVMYGGKLHFAPLKHPKTALDLGCGTGIWAIDFGDLYPECKVLGIDLSPIQPSWTPPNVRFEVDNFEDEWLYSEKFDYIHGRSLTGSVKDWPKLLKACYDHLAPGGWVEFCEGDIVNAYSEDNSLRGTPFERYHNALAEAGTKSGVPLDLIPQYGDFLAAAGFTNITKQVGKSPVGGWAKDPYYKEVGLIVHHIGMTGFEAYGMAMFTRVLGWETKKAKALIDECVALLENVGKKKVHMIYPQYIYYAQKPFDPETKAKVEAKTDAKVEAATVKSE</sequence>
<dbReference type="EMBL" id="ML119867">
    <property type="protein sequence ID" value="RPA72311.1"/>
    <property type="molecule type" value="Genomic_DNA"/>
</dbReference>
<dbReference type="Pfam" id="PF13489">
    <property type="entry name" value="Methyltransf_23"/>
    <property type="match status" value="1"/>
</dbReference>
<dbReference type="PANTHER" id="PTHR43591">
    <property type="entry name" value="METHYLTRANSFERASE"/>
    <property type="match status" value="1"/>
</dbReference>
<protein>
    <submittedName>
        <fullName evidence="2">S-adenosyl-L-methionine-dependent methyltransferase</fullName>
    </submittedName>
</protein>
<accession>A0A3N4HJF1</accession>
<evidence type="ECO:0000256" key="1">
    <source>
        <dbReference type="SAM" id="MobiDB-lite"/>
    </source>
</evidence>
<name>A0A3N4HJF1_ASCIM</name>
<dbReference type="PANTHER" id="PTHR43591:SF31">
    <property type="entry name" value="LAEA-LIKE, PUTATIVE (AFU_ORTHOLOGUE AFUA_8G01930)-RELATED"/>
    <property type="match status" value="1"/>
</dbReference>
<dbReference type="STRING" id="1160509.A0A3N4HJF1"/>
<dbReference type="OrthoDB" id="2013972at2759"/>
<dbReference type="InterPro" id="IPR029063">
    <property type="entry name" value="SAM-dependent_MTases_sf"/>
</dbReference>
<dbReference type="Proteomes" id="UP000275078">
    <property type="component" value="Unassembled WGS sequence"/>
</dbReference>
<dbReference type="GO" id="GO:0008168">
    <property type="term" value="F:methyltransferase activity"/>
    <property type="evidence" value="ECO:0007669"/>
    <property type="project" value="UniProtKB-KW"/>
</dbReference>
<dbReference type="SUPFAM" id="SSF53335">
    <property type="entry name" value="S-adenosyl-L-methionine-dependent methyltransferases"/>
    <property type="match status" value="1"/>
</dbReference>
<evidence type="ECO:0000313" key="3">
    <source>
        <dbReference type="Proteomes" id="UP000275078"/>
    </source>
</evidence>
<reference evidence="2 3" key="1">
    <citation type="journal article" date="2018" name="Nat. Ecol. Evol.">
        <title>Pezizomycetes genomes reveal the molecular basis of ectomycorrhizal truffle lifestyle.</title>
        <authorList>
            <person name="Murat C."/>
            <person name="Payen T."/>
            <person name="Noel B."/>
            <person name="Kuo A."/>
            <person name="Morin E."/>
            <person name="Chen J."/>
            <person name="Kohler A."/>
            <person name="Krizsan K."/>
            <person name="Balestrini R."/>
            <person name="Da Silva C."/>
            <person name="Montanini B."/>
            <person name="Hainaut M."/>
            <person name="Levati E."/>
            <person name="Barry K.W."/>
            <person name="Belfiori B."/>
            <person name="Cichocki N."/>
            <person name="Clum A."/>
            <person name="Dockter R.B."/>
            <person name="Fauchery L."/>
            <person name="Guy J."/>
            <person name="Iotti M."/>
            <person name="Le Tacon F."/>
            <person name="Lindquist E.A."/>
            <person name="Lipzen A."/>
            <person name="Malagnac F."/>
            <person name="Mello A."/>
            <person name="Molinier V."/>
            <person name="Miyauchi S."/>
            <person name="Poulain J."/>
            <person name="Riccioni C."/>
            <person name="Rubini A."/>
            <person name="Sitrit Y."/>
            <person name="Splivallo R."/>
            <person name="Traeger S."/>
            <person name="Wang M."/>
            <person name="Zifcakova L."/>
            <person name="Wipf D."/>
            <person name="Zambonelli A."/>
            <person name="Paolocci F."/>
            <person name="Nowrousian M."/>
            <person name="Ottonello S."/>
            <person name="Baldrian P."/>
            <person name="Spatafora J.W."/>
            <person name="Henrissat B."/>
            <person name="Nagy L.G."/>
            <person name="Aury J.M."/>
            <person name="Wincker P."/>
            <person name="Grigoriev I.V."/>
            <person name="Bonfante P."/>
            <person name="Martin F.M."/>
        </authorList>
    </citation>
    <scope>NUCLEOTIDE SEQUENCE [LARGE SCALE GENOMIC DNA]</scope>
    <source>
        <strain evidence="2 3">RN42</strain>
    </source>
</reference>
<organism evidence="2 3">
    <name type="scientific">Ascobolus immersus RN42</name>
    <dbReference type="NCBI Taxonomy" id="1160509"/>
    <lineage>
        <taxon>Eukaryota</taxon>
        <taxon>Fungi</taxon>
        <taxon>Dikarya</taxon>
        <taxon>Ascomycota</taxon>
        <taxon>Pezizomycotina</taxon>
        <taxon>Pezizomycetes</taxon>
        <taxon>Pezizales</taxon>
        <taxon>Ascobolaceae</taxon>
        <taxon>Ascobolus</taxon>
    </lineage>
</organism>